<keyword evidence="1" id="KW-0472">Membrane</keyword>
<evidence type="ECO:0000256" key="2">
    <source>
        <dbReference type="SAM" id="SignalP"/>
    </source>
</evidence>
<evidence type="ECO:0000313" key="4">
    <source>
        <dbReference type="Proteomes" id="UP001162164"/>
    </source>
</evidence>
<comment type="caution">
    <text evidence="3">The sequence shown here is derived from an EMBL/GenBank/DDBJ whole genome shotgun (WGS) entry which is preliminary data.</text>
</comment>
<proteinExistence type="predicted"/>
<organism evidence="3 4">
    <name type="scientific">Molorchus minor</name>
    <dbReference type="NCBI Taxonomy" id="1323400"/>
    <lineage>
        <taxon>Eukaryota</taxon>
        <taxon>Metazoa</taxon>
        <taxon>Ecdysozoa</taxon>
        <taxon>Arthropoda</taxon>
        <taxon>Hexapoda</taxon>
        <taxon>Insecta</taxon>
        <taxon>Pterygota</taxon>
        <taxon>Neoptera</taxon>
        <taxon>Endopterygota</taxon>
        <taxon>Coleoptera</taxon>
        <taxon>Polyphaga</taxon>
        <taxon>Cucujiformia</taxon>
        <taxon>Chrysomeloidea</taxon>
        <taxon>Cerambycidae</taxon>
        <taxon>Lamiinae</taxon>
        <taxon>Monochamini</taxon>
        <taxon>Molorchus</taxon>
    </lineage>
</organism>
<feature type="signal peptide" evidence="2">
    <location>
        <begin position="1"/>
        <end position="24"/>
    </location>
</feature>
<sequence length="292" mass="33115">MMENIIKLMVIILLVAALTKKVMDIFGHVSDDQEHVVPNQSEIIINANITDNIGAVVSVKENVIRKKGNSRINVSKQPSCQKSYIIIILREICSELYTKKELCTPKDYYSRDETKRRDSKFKSNSPKEVQVPAIVNYAIGGLLIASVAAALLELYKAKRPKIAEKNPTSRKCSLADLVVMKHHRKELLRRESILELPEENVLAKQMGFTNRRCSLPVESRASNHRTTLVSRMAMDSVRNNSVSEIWSANTERRPHTILEGKFGSADDGIDMRRISLDGSPERRPHRLVVHRH</sequence>
<keyword evidence="1" id="KW-0812">Transmembrane</keyword>
<feature type="transmembrane region" description="Helical" evidence="1">
    <location>
        <begin position="134"/>
        <end position="155"/>
    </location>
</feature>
<feature type="chain" id="PRO_5047009781" evidence="2">
    <location>
        <begin position="25"/>
        <end position="292"/>
    </location>
</feature>
<keyword evidence="4" id="KW-1185">Reference proteome</keyword>
<gene>
    <name evidence="3" type="ORF">NQ317_012444</name>
</gene>
<accession>A0ABQ9J389</accession>
<name>A0ABQ9J389_9CUCU</name>
<dbReference type="EMBL" id="JAPWTJ010001347">
    <property type="protein sequence ID" value="KAJ8972426.1"/>
    <property type="molecule type" value="Genomic_DNA"/>
</dbReference>
<evidence type="ECO:0000256" key="1">
    <source>
        <dbReference type="SAM" id="Phobius"/>
    </source>
</evidence>
<reference evidence="3" key="1">
    <citation type="journal article" date="2023" name="Insect Mol. Biol.">
        <title>Genome sequencing provides insights into the evolution of gene families encoding plant cell wall-degrading enzymes in longhorned beetles.</title>
        <authorList>
            <person name="Shin N.R."/>
            <person name="Okamura Y."/>
            <person name="Kirsch R."/>
            <person name="Pauchet Y."/>
        </authorList>
    </citation>
    <scope>NUCLEOTIDE SEQUENCE</scope>
    <source>
        <strain evidence="3">MMC_N1</strain>
    </source>
</reference>
<dbReference type="Proteomes" id="UP001162164">
    <property type="component" value="Unassembled WGS sequence"/>
</dbReference>
<evidence type="ECO:0000313" key="3">
    <source>
        <dbReference type="EMBL" id="KAJ8972426.1"/>
    </source>
</evidence>
<protein>
    <submittedName>
        <fullName evidence="3">Uncharacterized protein</fullName>
    </submittedName>
</protein>
<keyword evidence="1" id="KW-1133">Transmembrane helix</keyword>
<keyword evidence="2" id="KW-0732">Signal</keyword>